<sequence length="130" mass="15191">MSKIALQQVELWILKQEKFLVPKHRALPTNEVEYHRQIQRQRKATEYRRTLSHGRGSGRSLLQASYFILKSLLIYLCLYASTTLLIFSFDTSAIAFPRFMLLLHPIGILAVLMILAFRPFNVRDLTYTYA</sequence>
<evidence type="ECO:0000256" key="10">
    <source>
        <dbReference type="ARBA" id="ARBA00022989"/>
    </source>
</evidence>
<dbReference type="GO" id="GO:0046622">
    <property type="term" value="P:positive regulation of organ growth"/>
    <property type="evidence" value="ECO:0007669"/>
    <property type="project" value="InterPro"/>
</dbReference>
<evidence type="ECO:0000256" key="11">
    <source>
        <dbReference type="ARBA" id="ARBA00023136"/>
    </source>
</evidence>
<dbReference type="PANTHER" id="PTHR36023:SF3">
    <property type="entry name" value="ARGOS-LIKE PROTEIN"/>
    <property type="match status" value="1"/>
</dbReference>
<dbReference type="AlphaFoldDB" id="A0A498JLG9"/>
<protein>
    <submittedName>
        <fullName evidence="14">Uncharacterized protein</fullName>
    </submittedName>
</protein>
<keyword evidence="8 13" id="KW-0812">Transmembrane</keyword>
<feature type="transmembrane region" description="Helical" evidence="13">
    <location>
        <begin position="67"/>
        <end position="89"/>
    </location>
</feature>
<comment type="subcellular location">
    <subcellularLocation>
        <location evidence="4">Cytoplasm</location>
    </subcellularLocation>
    <subcellularLocation>
        <location evidence="3">Endoplasmic reticulum</location>
    </subcellularLocation>
    <subcellularLocation>
        <location evidence="2">Membrane</location>
        <topology evidence="2">Multi-pass membrane protein</topology>
    </subcellularLocation>
    <subcellularLocation>
        <location evidence="1">Nucleus</location>
    </subcellularLocation>
</comment>
<dbReference type="GO" id="GO:0005783">
    <property type="term" value="C:endoplasmic reticulum"/>
    <property type="evidence" value="ECO:0007669"/>
    <property type="project" value="UniProtKB-SubCell"/>
</dbReference>
<reference evidence="14 15" key="1">
    <citation type="submission" date="2018-10" db="EMBL/GenBank/DDBJ databases">
        <title>A high-quality apple genome assembly.</title>
        <authorList>
            <person name="Hu J."/>
        </authorList>
    </citation>
    <scope>NUCLEOTIDE SEQUENCE [LARGE SCALE GENOMIC DNA]</scope>
    <source>
        <strain evidence="15">cv. HFTH1</strain>
        <tissue evidence="14">Young leaf</tissue>
    </source>
</reference>
<evidence type="ECO:0000313" key="14">
    <source>
        <dbReference type="EMBL" id="RXH94171.1"/>
    </source>
</evidence>
<keyword evidence="11 13" id="KW-0472">Membrane</keyword>
<proteinExistence type="inferred from homology"/>
<gene>
    <name evidence="14" type="ORF">DVH24_023855</name>
</gene>
<comment type="caution">
    <text evidence="14">The sequence shown here is derived from an EMBL/GenBank/DDBJ whole genome shotgun (WGS) entry which is preliminary data.</text>
</comment>
<dbReference type="STRING" id="3750.A0A498JLG9"/>
<evidence type="ECO:0000256" key="12">
    <source>
        <dbReference type="ARBA" id="ARBA00023242"/>
    </source>
</evidence>
<evidence type="ECO:0000256" key="4">
    <source>
        <dbReference type="ARBA" id="ARBA00004496"/>
    </source>
</evidence>
<feature type="transmembrane region" description="Helical" evidence="13">
    <location>
        <begin position="95"/>
        <end position="117"/>
    </location>
</feature>
<evidence type="ECO:0000256" key="9">
    <source>
        <dbReference type="ARBA" id="ARBA00022824"/>
    </source>
</evidence>
<keyword evidence="6" id="KW-0217">Developmental protein</keyword>
<dbReference type="InterPro" id="IPR037468">
    <property type="entry name" value="ARGOS/ARL/OSR1"/>
</dbReference>
<evidence type="ECO:0000256" key="5">
    <source>
        <dbReference type="ARBA" id="ARBA00006891"/>
    </source>
</evidence>
<dbReference type="Proteomes" id="UP000290289">
    <property type="component" value="Chromosome 7"/>
</dbReference>
<dbReference type="PANTHER" id="PTHR36023">
    <property type="entry name" value="ARGOS-LIKE PROTEIN"/>
    <property type="match status" value="1"/>
</dbReference>
<evidence type="ECO:0000256" key="13">
    <source>
        <dbReference type="SAM" id="Phobius"/>
    </source>
</evidence>
<evidence type="ECO:0000256" key="6">
    <source>
        <dbReference type="ARBA" id="ARBA00022473"/>
    </source>
</evidence>
<evidence type="ECO:0000313" key="15">
    <source>
        <dbReference type="Proteomes" id="UP000290289"/>
    </source>
</evidence>
<keyword evidence="12" id="KW-0539">Nucleus</keyword>
<comment type="similarity">
    <text evidence="5">Belongs to the plant organ size related (OSR) protein family.</text>
</comment>
<dbReference type="GO" id="GO:0005634">
    <property type="term" value="C:nucleus"/>
    <property type="evidence" value="ECO:0007669"/>
    <property type="project" value="UniProtKB-SubCell"/>
</dbReference>
<keyword evidence="9" id="KW-0256">Endoplasmic reticulum</keyword>
<evidence type="ECO:0000256" key="1">
    <source>
        <dbReference type="ARBA" id="ARBA00004123"/>
    </source>
</evidence>
<evidence type="ECO:0000256" key="2">
    <source>
        <dbReference type="ARBA" id="ARBA00004141"/>
    </source>
</evidence>
<dbReference type="EMBL" id="RDQH01000333">
    <property type="protein sequence ID" value="RXH94171.1"/>
    <property type="molecule type" value="Genomic_DNA"/>
</dbReference>
<dbReference type="GO" id="GO:0016020">
    <property type="term" value="C:membrane"/>
    <property type="evidence" value="ECO:0007669"/>
    <property type="project" value="UniProtKB-SubCell"/>
</dbReference>
<organism evidence="14 15">
    <name type="scientific">Malus domestica</name>
    <name type="common">Apple</name>
    <name type="synonym">Pyrus malus</name>
    <dbReference type="NCBI Taxonomy" id="3750"/>
    <lineage>
        <taxon>Eukaryota</taxon>
        <taxon>Viridiplantae</taxon>
        <taxon>Streptophyta</taxon>
        <taxon>Embryophyta</taxon>
        <taxon>Tracheophyta</taxon>
        <taxon>Spermatophyta</taxon>
        <taxon>Magnoliopsida</taxon>
        <taxon>eudicotyledons</taxon>
        <taxon>Gunneridae</taxon>
        <taxon>Pentapetalae</taxon>
        <taxon>rosids</taxon>
        <taxon>fabids</taxon>
        <taxon>Rosales</taxon>
        <taxon>Rosaceae</taxon>
        <taxon>Amygdaloideae</taxon>
        <taxon>Maleae</taxon>
        <taxon>Malus</taxon>
    </lineage>
</organism>
<dbReference type="GO" id="GO:0009725">
    <property type="term" value="P:response to hormone"/>
    <property type="evidence" value="ECO:0007669"/>
    <property type="project" value="UniProtKB-ARBA"/>
</dbReference>
<accession>A0A498JLG9</accession>
<evidence type="ECO:0000256" key="3">
    <source>
        <dbReference type="ARBA" id="ARBA00004240"/>
    </source>
</evidence>
<name>A0A498JLG9_MALDO</name>
<evidence type="ECO:0000256" key="7">
    <source>
        <dbReference type="ARBA" id="ARBA00022490"/>
    </source>
</evidence>
<keyword evidence="15" id="KW-1185">Reference proteome</keyword>
<keyword evidence="7" id="KW-0963">Cytoplasm</keyword>
<evidence type="ECO:0000256" key="8">
    <source>
        <dbReference type="ARBA" id="ARBA00022692"/>
    </source>
</evidence>
<keyword evidence="10 13" id="KW-1133">Transmembrane helix</keyword>